<keyword evidence="1" id="KW-0812">Transmembrane</keyword>
<protein>
    <submittedName>
        <fullName evidence="3">DUF2231 domain-containing protein</fullName>
    </submittedName>
</protein>
<keyword evidence="4" id="KW-1185">Reference proteome</keyword>
<feature type="transmembrane region" description="Helical" evidence="1">
    <location>
        <begin position="74"/>
        <end position="93"/>
    </location>
</feature>
<comment type="caution">
    <text evidence="3">The sequence shown here is derived from an EMBL/GenBank/DDBJ whole genome shotgun (WGS) entry which is preliminary data.</text>
</comment>
<dbReference type="RefSeq" id="WP_380855659.1">
    <property type="nucleotide sequence ID" value="NZ_JBHRXV010000001.1"/>
</dbReference>
<keyword evidence="1" id="KW-1133">Transmembrane helix</keyword>
<evidence type="ECO:0000259" key="2">
    <source>
        <dbReference type="Pfam" id="PF09990"/>
    </source>
</evidence>
<feature type="domain" description="DUF2231" evidence="2">
    <location>
        <begin position="8"/>
        <end position="123"/>
    </location>
</feature>
<feature type="transmembrane region" description="Helical" evidence="1">
    <location>
        <begin position="105"/>
        <end position="125"/>
    </location>
</feature>
<evidence type="ECO:0000256" key="1">
    <source>
        <dbReference type="SAM" id="Phobius"/>
    </source>
</evidence>
<organism evidence="3 4">
    <name type="scientific">Sphingoaurantiacus capsulatus</name>
    <dbReference type="NCBI Taxonomy" id="1771310"/>
    <lineage>
        <taxon>Bacteria</taxon>
        <taxon>Pseudomonadati</taxon>
        <taxon>Pseudomonadota</taxon>
        <taxon>Alphaproteobacteria</taxon>
        <taxon>Sphingomonadales</taxon>
        <taxon>Sphingosinicellaceae</taxon>
        <taxon>Sphingoaurantiacus</taxon>
    </lineage>
</organism>
<feature type="transmembrane region" description="Helical" evidence="1">
    <location>
        <begin position="43"/>
        <end position="62"/>
    </location>
</feature>
<evidence type="ECO:0000313" key="4">
    <source>
        <dbReference type="Proteomes" id="UP001595615"/>
    </source>
</evidence>
<name>A0ABV7X7H2_9SPHN</name>
<proteinExistence type="predicted"/>
<dbReference type="EMBL" id="JBHRXV010000001">
    <property type="protein sequence ID" value="MFC3711202.1"/>
    <property type="molecule type" value="Genomic_DNA"/>
</dbReference>
<evidence type="ECO:0000313" key="3">
    <source>
        <dbReference type="EMBL" id="MFC3711202.1"/>
    </source>
</evidence>
<dbReference type="Pfam" id="PF09990">
    <property type="entry name" value="DUF2231"/>
    <property type="match status" value="1"/>
</dbReference>
<dbReference type="Proteomes" id="UP001595615">
    <property type="component" value="Unassembled WGS sequence"/>
</dbReference>
<keyword evidence="1" id="KW-0472">Membrane</keyword>
<gene>
    <name evidence="3" type="ORF">ACFOMD_01375</name>
</gene>
<dbReference type="InterPro" id="IPR019251">
    <property type="entry name" value="DUF2231_TM"/>
</dbReference>
<feature type="transmembrane region" description="Helical" evidence="1">
    <location>
        <begin position="12"/>
        <end position="31"/>
    </location>
</feature>
<sequence>MPNPRPLHSLHAILLAFPLAFFPAALLFDIVYLNSAQLQWTNFASWLISFAVLFGGPVLLWAAIDALRGRRPRAIAYLVLVAAAWIAGLINAFQHSKDGWSSVGTMGLILSVISTLLILAAAWVAHSNREIAR</sequence>
<reference evidence="4" key="1">
    <citation type="journal article" date="2019" name="Int. J. Syst. Evol. Microbiol.">
        <title>The Global Catalogue of Microorganisms (GCM) 10K type strain sequencing project: providing services to taxonomists for standard genome sequencing and annotation.</title>
        <authorList>
            <consortium name="The Broad Institute Genomics Platform"/>
            <consortium name="The Broad Institute Genome Sequencing Center for Infectious Disease"/>
            <person name="Wu L."/>
            <person name="Ma J."/>
        </authorList>
    </citation>
    <scope>NUCLEOTIDE SEQUENCE [LARGE SCALE GENOMIC DNA]</scope>
    <source>
        <strain evidence="4">KCTC 42644</strain>
    </source>
</reference>
<accession>A0ABV7X7H2</accession>